<proteinExistence type="predicted"/>
<sequence>LAQLLQPLLLLSLAAGVDAFVYSCEEVRYKLINSNANQNTTFACIFTQEGFNNWAQLQRIQISGYSVSLGDIGQPGGCISKKPGEPSWKLTADTTFTLSCDQEFAFVLTSDVPSFIDPLKQIRQTRITDRHIFVQPRSFIWMHKMSCTGEGSVTLATGAGIDESEQRYDMISWPCYAVPDWIISFDNVFTIYVDDGVALTLKFSSDNGAAKNPLHVNKGDNIAVLTSGRSDNIQNLRGRTDHRAFIQIGNKDSTPITIDMNVTLDKANSGCVQVQQCFACTDYNYYSGIRTLSFNTGYFEVRYEPSGIDAPQIGISQDNVLFDIWLGPKPARTTPTTTTTTTSLPTTTREPPATTSAEGPYCTCGVDKFGFPSDWKYNDIWLDIVVILDTSEAMGKDAVDDASVLVESFIADTDDGVEFLITDTSAPFYSRIGVIAMADTTTVLYNLNMTKSDKLNLSVMKGLSEINVIDAFNAAIEMFNDGLSSRPDRANTRQIIYYMTNSVPSNDISSLNAFKDSGVIIVNNYLKSGAPENVILKALASDGYYFTSSNYMMSLLSFCNANCFCLSDKVTLGGADVAKRAPGGCFHSTATSIPFGKAKSNCASDGGMIATIHDDEKGRFVQQQMAKADSKSDYYWIGYERMMIGKGDDGVWSWEDQSDDPYKNWDADEPSTNSAANCAYVDTTQSNLPWGAGNCMVGLPYVCEYAPCSVGYKNC</sequence>
<evidence type="ECO:0000313" key="6">
    <source>
        <dbReference type="Proteomes" id="UP001328107"/>
    </source>
</evidence>
<feature type="domain" description="VWFA" evidence="4">
    <location>
        <begin position="383"/>
        <end position="570"/>
    </location>
</feature>
<evidence type="ECO:0000256" key="1">
    <source>
        <dbReference type="SAM" id="MobiDB-lite"/>
    </source>
</evidence>
<comment type="caution">
    <text evidence="5">The sequence shown here is derived from an EMBL/GenBank/DDBJ whole genome shotgun (WGS) entry which is preliminary data.</text>
</comment>
<dbReference type="PANTHER" id="PTHR31024:SF3">
    <property type="entry name" value="C-TYPE LECTIN-RELATED"/>
    <property type="match status" value="1"/>
</dbReference>
<dbReference type="CDD" id="cd00037">
    <property type="entry name" value="CLECT"/>
    <property type="match status" value="1"/>
</dbReference>
<dbReference type="InterPro" id="IPR036465">
    <property type="entry name" value="vWFA_dom_sf"/>
</dbReference>
<feature type="chain" id="PRO_5042825978" description="C-type lectin" evidence="2">
    <location>
        <begin position="20"/>
        <end position="715"/>
    </location>
</feature>
<protein>
    <recommendedName>
        <fullName evidence="7">C-type lectin</fullName>
    </recommendedName>
</protein>
<feature type="region of interest" description="Disordered" evidence="1">
    <location>
        <begin position="332"/>
        <end position="357"/>
    </location>
</feature>
<keyword evidence="6" id="KW-1185">Reference proteome</keyword>
<dbReference type="SUPFAM" id="SSF56436">
    <property type="entry name" value="C-type lectin-like"/>
    <property type="match status" value="1"/>
</dbReference>
<feature type="non-terminal residue" evidence="5">
    <location>
        <position position="1"/>
    </location>
</feature>
<dbReference type="SMART" id="SM00034">
    <property type="entry name" value="CLECT"/>
    <property type="match status" value="1"/>
</dbReference>
<gene>
    <name evidence="5" type="ORF">PMAYCL1PPCAC_20568</name>
</gene>
<evidence type="ECO:0000259" key="4">
    <source>
        <dbReference type="PROSITE" id="PS50234"/>
    </source>
</evidence>
<reference evidence="6" key="1">
    <citation type="submission" date="2022-10" db="EMBL/GenBank/DDBJ databases">
        <title>Genome assembly of Pristionchus species.</title>
        <authorList>
            <person name="Yoshida K."/>
            <person name="Sommer R.J."/>
        </authorList>
    </citation>
    <scope>NUCLEOTIDE SEQUENCE [LARGE SCALE GENOMIC DNA]</scope>
    <source>
        <strain evidence="6">RS5460</strain>
    </source>
</reference>
<dbReference type="InterPro" id="IPR016187">
    <property type="entry name" value="CTDL_fold"/>
</dbReference>
<dbReference type="CDD" id="cd00198">
    <property type="entry name" value="vWFA"/>
    <property type="match status" value="1"/>
</dbReference>
<dbReference type="SMART" id="SM00327">
    <property type="entry name" value="VWA"/>
    <property type="match status" value="1"/>
</dbReference>
<name>A0AAN5CT84_9BILA</name>
<dbReference type="InterPro" id="IPR001304">
    <property type="entry name" value="C-type_lectin-like"/>
</dbReference>
<dbReference type="AlphaFoldDB" id="A0AAN5CT84"/>
<evidence type="ECO:0008006" key="7">
    <source>
        <dbReference type="Google" id="ProtNLM"/>
    </source>
</evidence>
<evidence type="ECO:0000259" key="3">
    <source>
        <dbReference type="PROSITE" id="PS50041"/>
    </source>
</evidence>
<dbReference type="SUPFAM" id="SSF53300">
    <property type="entry name" value="vWA-like"/>
    <property type="match status" value="1"/>
</dbReference>
<dbReference type="PROSITE" id="PS50234">
    <property type="entry name" value="VWFA"/>
    <property type="match status" value="1"/>
</dbReference>
<dbReference type="InterPro" id="IPR002035">
    <property type="entry name" value="VWF_A"/>
</dbReference>
<dbReference type="EMBL" id="BTRK01000004">
    <property type="protein sequence ID" value="GMR50373.1"/>
    <property type="molecule type" value="Genomic_DNA"/>
</dbReference>
<dbReference type="Pfam" id="PF00092">
    <property type="entry name" value="VWA"/>
    <property type="match status" value="1"/>
</dbReference>
<dbReference type="PANTHER" id="PTHR31024">
    <property type="entry name" value="C-TYPE LECTIN"/>
    <property type="match status" value="1"/>
</dbReference>
<dbReference type="Gene3D" id="3.40.50.410">
    <property type="entry name" value="von Willebrand factor, type A domain"/>
    <property type="match status" value="1"/>
</dbReference>
<dbReference type="Proteomes" id="UP001328107">
    <property type="component" value="Unassembled WGS sequence"/>
</dbReference>
<evidence type="ECO:0000313" key="5">
    <source>
        <dbReference type="EMBL" id="GMR50373.1"/>
    </source>
</evidence>
<dbReference type="PROSITE" id="PS50041">
    <property type="entry name" value="C_TYPE_LECTIN_2"/>
    <property type="match status" value="1"/>
</dbReference>
<organism evidence="5 6">
    <name type="scientific">Pristionchus mayeri</name>
    <dbReference type="NCBI Taxonomy" id="1317129"/>
    <lineage>
        <taxon>Eukaryota</taxon>
        <taxon>Metazoa</taxon>
        <taxon>Ecdysozoa</taxon>
        <taxon>Nematoda</taxon>
        <taxon>Chromadorea</taxon>
        <taxon>Rhabditida</taxon>
        <taxon>Rhabditina</taxon>
        <taxon>Diplogasteromorpha</taxon>
        <taxon>Diplogasteroidea</taxon>
        <taxon>Neodiplogasteridae</taxon>
        <taxon>Pristionchus</taxon>
    </lineage>
</organism>
<feature type="domain" description="C-type lectin" evidence="3">
    <location>
        <begin position="581"/>
        <end position="704"/>
    </location>
</feature>
<dbReference type="Gene3D" id="3.10.100.10">
    <property type="entry name" value="Mannose-Binding Protein A, subunit A"/>
    <property type="match status" value="1"/>
</dbReference>
<dbReference type="Pfam" id="PF00059">
    <property type="entry name" value="Lectin_C"/>
    <property type="match status" value="1"/>
</dbReference>
<feature type="compositionally biased region" description="Low complexity" evidence="1">
    <location>
        <begin position="333"/>
        <end position="348"/>
    </location>
</feature>
<feature type="signal peptide" evidence="2">
    <location>
        <begin position="1"/>
        <end position="19"/>
    </location>
</feature>
<evidence type="ECO:0000256" key="2">
    <source>
        <dbReference type="SAM" id="SignalP"/>
    </source>
</evidence>
<dbReference type="InterPro" id="IPR016186">
    <property type="entry name" value="C-type_lectin-like/link_sf"/>
</dbReference>
<accession>A0AAN5CT84</accession>
<keyword evidence="2" id="KW-0732">Signal</keyword>